<evidence type="ECO:0000256" key="1">
    <source>
        <dbReference type="ARBA" id="ARBA00009922"/>
    </source>
</evidence>
<dbReference type="SUPFAM" id="SSF52540">
    <property type="entry name" value="P-loop containing nucleoside triphosphate hydrolases"/>
    <property type="match status" value="1"/>
</dbReference>
<dbReference type="Gene3D" id="1.10.10.160">
    <property type="match status" value="1"/>
</dbReference>
<dbReference type="PANTHER" id="PTHR11070:SF2">
    <property type="entry name" value="ATP-DEPENDENT DNA HELICASE SRS2"/>
    <property type="match status" value="1"/>
</dbReference>
<evidence type="ECO:0000256" key="4">
    <source>
        <dbReference type="ARBA" id="ARBA00022806"/>
    </source>
</evidence>
<feature type="domain" description="UvrD-like helicase ATP-binding" evidence="12">
    <location>
        <begin position="29"/>
        <end position="314"/>
    </location>
</feature>
<evidence type="ECO:0000256" key="7">
    <source>
        <dbReference type="ARBA" id="ARBA00023235"/>
    </source>
</evidence>
<dbReference type="Pfam" id="PF13361">
    <property type="entry name" value="UvrD_C"/>
    <property type="match status" value="1"/>
</dbReference>
<evidence type="ECO:0000259" key="13">
    <source>
        <dbReference type="PROSITE" id="PS51217"/>
    </source>
</evidence>
<evidence type="ECO:0000256" key="8">
    <source>
        <dbReference type="ARBA" id="ARBA00034617"/>
    </source>
</evidence>
<feature type="binding site" evidence="11">
    <location>
        <begin position="50"/>
        <end position="57"/>
    </location>
    <ligand>
        <name>ATP</name>
        <dbReference type="ChEBI" id="CHEBI:30616"/>
    </ligand>
</feature>
<dbReference type="PANTHER" id="PTHR11070">
    <property type="entry name" value="UVRD / RECB / PCRA DNA HELICASE FAMILY MEMBER"/>
    <property type="match status" value="1"/>
</dbReference>
<comment type="catalytic activity">
    <reaction evidence="10">
        <text>ATP + H2O = ADP + phosphate + H(+)</text>
        <dbReference type="Rhea" id="RHEA:13065"/>
        <dbReference type="ChEBI" id="CHEBI:15377"/>
        <dbReference type="ChEBI" id="CHEBI:15378"/>
        <dbReference type="ChEBI" id="CHEBI:30616"/>
        <dbReference type="ChEBI" id="CHEBI:43474"/>
        <dbReference type="ChEBI" id="CHEBI:456216"/>
        <dbReference type="EC" id="5.6.2.4"/>
    </reaction>
</comment>
<dbReference type="AlphaFoldDB" id="A0A3R5ZL83"/>
<evidence type="ECO:0000256" key="3">
    <source>
        <dbReference type="ARBA" id="ARBA00022801"/>
    </source>
</evidence>
<evidence type="ECO:0000256" key="10">
    <source>
        <dbReference type="ARBA" id="ARBA00048988"/>
    </source>
</evidence>
<reference evidence="14 15" key="1">
    <citation type="submission" date="2018-08" db="EMBL/GenBank/DDBJ databases">
        <title>A genome reference for cultivated species of the human gut microbiota.</title>
        <authorList>
            <person name="Zou Y."/>
            <person name="Xue W."/>
            <person name="Luo G."/>
        </authorList>
    </citation>
    <scope>NUCLEOTIDE SEQUENCE [LARGE SCALE GENOMIC DNA]</scope>
    <source>
        <strain evidence="14 15">AF22-21</strain>
    </source>
</reference>
<evidence type="ECO:0000313" key="15">
    <source>
        <dbReference type="Proteomes" id="UP000283295"/>
    </source>
</evidence>
<comment type="similarity">
    <text evidence="1">Belongs to the helicase family. UvrD subfamily.</text>
</comment>
<dbReference type="GO" id="GO:0005524">
    <property type="term" value="F:ATP binding"/>
    <property type="evidence" value="ECO:0007669"/>
    <property type="project" value="UniProtKB-UniRule"/>
</dbReference>
<dbReference type="GO" id="GO:0005829">
    <property type="term" value="C:cytosol"/>
    <property type="evidence" value="ECO:0007669"/>
    <property type="project" value="TreeGrafter"/>
</dbReference>
<dbReference type="GO" id="GO:0016887">
    <property type="term" value="F:ATP hydrolysis activity"/>
    <property type="evidence" value="ECO:0007669"/>
    <property type="project" value="RHEA"/>
</dbReference>
<proteinExistence type="inferred from homology"/>
<gene>
    <name evidence="14" type="ORF">DWX94_08340</name>
</gene>
<dbReference type="Proteomes" id="UP000283295">
    <property type="component" value="Unassembled WGS sequence"/>
</dbReference>
<dbReference type="EMBL" id="QRVK01000018">
    <property type="protein sequence ID" value="RGS41709.1"/>
    <property type="molecule type" value="Genomic_DNA"/>
</dbReference>
<dbReference type="InterPro" id="IPR014016">
    <property type="entry name" value="UvrD-like_ATP-bd"/>
</dbReference>
<dbReference type="PROSITE" id="PS51217">
    <property type="entry name" value="UVRD_HELICASE_CTER"/>
    <property type="match status" value="1"/>
</dbReference>
<evidence type="ECO:0000259" key="12">
    <source>
        <dbReference type="PROSITE" id="PS51198"/>
    </source>
</evidence>
<dbReference type="Gene3D" id="3.40.50.300">
    <property type="entry name" value="P-loop containing nucleotide triphosphate hydrolases"/>
    <property type="match status" value="2"/>
</dbReference>
<dbReference type="OrthoDB" id="9810135at2"/>
<accession>A0A3R5ZL83</accession>
<protein>
    <recommendedName>
        <fullName evidence="9">DNA 3'-5' helicase</fullName>
        <ecNumber evidence="9">5.6.2.4</ecNumber>
    </recommendedName>
</protein>
<feature type="domain" description="UvrD-like helicase C-terminal" evidence="13">
    <location>
        <begin position="315"/>
        <end position="582"/>
    </location>
</feature>
<dbReference type="InterPro" id="IPR014017">
    <property type="entry name" value="DNA_helicase_UvrD-like_C"/>
</dbReference>
<keyword evidence="6" id="KW-0238">DNA-binding</keyword>
<dbReference type="GO" id="GO:0003677">
    <property type="term" value="F:DNA binding"/>
    <property type="evidence" value="ECO:0007669"/>
    <property type="project" value="UniProtKB-KW"/>
</dbReference>
<sequence>MIDNRMGDSGMEDNWIQDNRMEDKEDYLSTLNERQLDAVTTTEGYVRIIAGAGTGKTKALTHRYAYLVNELGISTSNILCVTFTNKAAREMSKRIRQMIGDSDTGYICTFHGFCVKLLREDIHAINFPQNFVVMDDEDTEEILKTVYENAHIQSRTYTFDSARDHITALKSQMLHIPYLAEIGNEKLLADYEKAEKVEDKVFLGYLYEQKKVYGLDYDDLITIALYILQTDETKRIKWQERMMYVMVDEFQDVSNSQYALAEILSGYHRNLFIVGDPDQTIYTWRGAQIEYILEFDETHENTRTIFLDMNYRSTPEILAVSNSLIEKNKKRLPHRLEAYKESGRRPIYIHSRTTGDEAQWMTSEIQRLVSEGVSYNEMAVLYRSHFVSRNIEESFIKAKIPYTLYSGVEFYKRKEIKDVLAYLRMIVYSDDLSFRRVINEPKRNFGKKRMALVKAYAESHRCSLYNGLLDILEDKTIKSTGAAAFVDTIDAFKKTYKEKSLSDLVTEVLDQTGYEAMLRQSGEQERLDNLAEFKQSVDEYEKTSGEENTLEEYLQSIALYTNNDREKDKETVSMMTVHTAKGLEFPYVFVCGMNEGIFPSKHVDTEERLEEERRMAYVAFTRAEKALYISDAEGLNYDESFRYPSRFIFNIDRDVIDYAHDLPKRLVDDAMSYIAANESRICPPDTELSVGDRVMHKVFGEGTITAMRTDIGCYVIKFDKMATERNLKIGTALEKLG</sequence>
<dbReference type="InterPro" id="IPR013986">
    <property type="entry name" value="DExx_box_DNA_helicase_dom_sf"/>
</dbReference>
<comment type="caution">
    <text evidence="14">The sequence shown here is derived from an EMBL/GenBank/DDBJ whole genome shotgun (WGS) entry which is preliminary data.</text>
</comment>
<evidence type="ECO:0000256" key="5">
    <source>
        <dbReference type="ARBA" id="ARBA00022840"/>
    </source>
</evidence>
<dbReference type="GO" id="GO:0000725">
    <property type="term" value="P:recombinational repair"/>
    <property type="evidence" value="ECO:0007669"/>
    <property type="project" value="TreeGrafter"/>
</dbReference>
<keyword evidence="3 11" id="KW-0378">Hydrolase</keyword>
<dbReference type="PROSITE" id="PS51198">
    <property type="entry name" value="UVRD_HELICASE_ATP_BIND"/>
    <property type="match status" value="1"/>
</dbReference>
<dbReference type="GO" id="GO:0043138">
    <property type="term" value="F:3'-5' DNA helicase activity"/>
    <property type="evidence" value="ECO:0007669"/>
    <property type="project" value="UniProtKB-EC"/>
</dbReference>
<dbReference type="CDD" id="cd17932">
    <property type="entry name" value="DEXQc_UvrD"/>
    <property type="match status" value="1"/>
</dbReference>
<dbReference type="Pfam" id="PF00580">
    <property type="entry name" value="UvrD-helicase"/>
    <property type="match status" value="1"/>
</dbReference>
<keyword evidence="7" id="KW-0413">Isomerase</keyword>
<keyword evidence="4 11" id="KW-0347">Helicase</keyword>
<dbReference type="GO" id="GO:0033202">
    <property type="term" value="C:DNA helicase complex"/>
    <property type="evidence" value="ECO:0007669"/>
    <property type="project" value="TreeGrafter"/>
</dbReference>
<organism evidence="14 15">
    <name type="scientific">Coprococcus eutactus</name>
    <dbReference type="NCBI Taxonomy" id="33043"/>
    <lineage>
        <taxon>Bacteria</taxon>
        <taxon>Bacillati</taxon>
        <taxon>Bacillota</taxon>
        <taxon>Clostridia</taxon>
        <taxon>Lachnospirales</taxon>
        <taxon>Lachnospiraceae</taxon>
        <taxon>Coprococcus</taxon>
    </lineage>
</organism>
<evidence type="ECO:0000256" key="9">
    <source>
        <dbReference type="ARBA" id="ARBA00034808"/>
    </source>
</evidence>
<dbReference type="Gene3D" id="1.10.486.10">
    <property type="entry name" value="PCRA, domain 4"/>
    <property type="match status" value="1"/>
</dbReference>
<dbReference type="EC" id="5.6.2.4" evidence="9"/>
<evidence type="ECO:0000256" key="2">
    <source>
        <dbReference type="ARBA" id="ARBA00022741"/>
    </source>
</evidence>
<dbReference type="InterPro" id="IPR027417">
    <property type="entry name" value="P-loop_NTPase"/>
</dbReference>
<keyword evidence="5 11" id="KW-0067">ATP-binding</keyword>
<name>A0A3R5ZL83_9FIRM</name>
<dbReference type="InterPro" id="IPR000212">
    <property type="entry name" value="DNA_helicase_UvrD/REP"/>
</dbReference>
<keyword evidence="2 11" id="KW-0547">Nucleotide-binding</keyword>
<evidence type="ECO:0000313" key="14">
    <source>
        <dbReference type="EMBL" id="RGS41709.1"/>
    </source>
</evidence>
<evidence type="ECO:0000256" key="11">
    <source>
        <dbReference type="PROSITE-ProRule" id="PRU00560"/>
    </source>
</evidence>
<evidence type="ECO:0000256" key="6">
    <source>
        <dbReference type="ARBA" id="ARBA00023125"/>
    </source>
</evidence>
<comment type="catalytic activity">
    <reaction evidence="8">
        <text>Couples ATP hydrolysis with the unwinding of duplex DNA by translocating in the 3'-5' direction.</text>
        <dbReference type="EC" id="5.6.2.4"/>
    </reaction>
</comment>